<keyword evidence="10" id="KW-0411">Iron-sulfur</keyword>
<evidence type="ECO:0000256" key="7">
    <source>
        <dbReference type="ARBA" id="ARBA00022962"/>
    </source>
</evidence>
<comment type="cofactor">
    <cofactor evidence="9">
        <name>Mg(2+)</name>
        <dbReference type="ChEBI" id="CHEBI:18420"/>
    </cofactor>
    <text evidence="9">Binds 1 Mg(2+) ion per subunit.</text>
</comment>
<dbReference type="InterPro" id="IPR000836">
    <property type="entry name" value="PRTase_dom"/>
</dbReference>
<dbReference type="InterPro" id="IPR029055">
    <property type="entry name" value="Ntn_hydrolases_N"/>
</dbReference>
<evidence type="ECO:0000256" key="1">
    <source>
        <dbReference type="ARBA" id="ARBA00005209"/>
    </source>
</evidence>
<keyword evidence="6 8" id="KW-0658">Purine biosynthesis</keyword>
<evidence type="ECO:0000313" key="12">
    <source>
        <dbReference type="EMBL" id="MBN7773047.1"/>
    </source>
</evidence>
<dbReference type="Proteomes" id="UP000664545">
    <property type="component" value="Unassembled WGS sequence"/>
</dbReference>
<evidence type="ECO:0000256" key="2">
    <source>
        <dbReference type="ARBA" id="ARBA00010138"/>
    </source>
</evidence>
<comment type="pathway">
    <text evidence="1 8">Purine metabolism; IMP biosynthesis via de novo pathway; N(1)-(5-phospho-D-ribosyl)glycinamide from 5-phospho-alpha-D-ribose 1-diphosphate: step 1/2.</text>
</comment>
<feature type="domain" description="Glutamine amidotransferase type-2" evidence="11">
    <location>
        <begin position="1"/>
        <end position="218"/>
    </location>
</feature>
<feature type="binding site" evidence="9">
    <location>
        <position position="345"/>
    </location>
    <ligand>
        <name>Mg(2+)</name>
        <dbReference type="ChEBI" id="CHEBI:18420"/>
    </ligand>
</feature>
<dbReference type="InterPro" id="IPR029057">
    <property type="entry name" value="PRTase-like"/>
</dbReference>
<evidence type="ECO:0000256" key="10">
    <source>
        <dbReference type="PIRSR" id="PIRSR000485-3"/>
    </source>
</evidence>
<feature type="binding site" evidence="10">
    <location>
        <position position="381"/>
    </location>
    <ligand>
        <name>[4Fe-4S] cluster</name>
        <dbReference type="ChEBI" id="CHEBI:49883"/>
    </ligand>
</feature>
<comment type="cofactor">
    <cofactor evidence="10">
        <name>[4Fe-4S] cluster</name>
        <dbReference type="ChEBI" id="CHEBI:49883"/>
    </cofactor>
    <text evidence="10">Binds 1 [4Fe-4S] cluster per subunit.</text>
</comment>
<keyword evidence="10" id="KW-0408">Iron</keyword>
<dbReference type="GO" id="GO:0006164">
    <property type="term" value="P:purine nucleotide biosynthetic process"/>
    <property type="evidence" value="ECO:0007669"/>
    <property type="project" value="UniProtKB-KW"/>
</dbReference>
<keyword evidence="13" id="KW-1185">Reference proteome</keyword>
<evidence type="ECO:0000256" key="6">
    <source>
        <dbReference type="ARBA" id="ARBA00022755"/>
    </source>
</evidence>
<dbReference type="InterPro" id="IPR005854">
    <property type="entry name" value="PurF"/>
</dbReference>
<evidence type="ECO:0000256" key="4">
    <source>
        <dbReference type="ARBA" id="ARBA00022676"/>
    </source>
</evidence>
<feature type="binding site" evidence="10">
    <location>
        <position position="233"/>
    </location>
    <ligand>
        <name>[4Fe-4S] cluster</name>
        <dbReference type="ChEBI" id="CHEBI:49883"/>
    </ligand>
</feature>
<dbReference type="GO" id="GO:0051536">
    <property type="term" value="F:iron-sulfur cluster binding"/>
    <property type="evidence" value="ECO:0007669"/>
    <property type="project" value="UniProtKB-KW"/>
</dbReference>
<dbReference type="SUPFAM" id="SSF53271">
    <property type="entry name" value="PRTase-like"/>
    <property type="match status" value="1"/>
</dbReference>
<dbReference type="RefSeq" id="WP_206581889.1">
    <property type="nucleotide sequence ID" value="NZ_JAFJZZ010000002.1"/>
</dbReference>
<keyword evidence="4 8" id="KW-0328">Glycosyltransferase</keyword>
<feature type="binding site" evidence="10">
    <location>
        <position position="464"/>
    </location>
    <ligand>
        <name>[4Fe-4S] cluster</name>
        <dbReference type="ChEBI" id="CHEBI:49883"/>
    </ligand>
</feature>
<feature type="binding site" evidence="10">
    <location>
        <position position="467"/>
    </location>
    <ligand>
        <name>[4Fe-4S] cluster</name>
        <dbReference type="ChEBI" id="CHEBI:49883"/>
    </ligand>
</feature>
<dbReference type="EC" id="2.4.2.14" evidence="3 8"/>
<dbReference type="GO" id="GO:0004044">
    <property type="term" value="F:amidophosphoribosyltransferase activity"/>
    <property type="evidence" value="ECO:0007669"/>
    <property type="project" value="UniProtKB-EC"/>
</dbReference>
<dbReference type="PIRSF" id="PIRSF000485">
    <property type="entry name" value="Amd_phspho_trans"/>
    <property type="match status" value="1"/>
</dbReference>
<organism evidence="12 13">
    <name type="scientific">Clostridium aminobutyricum</name>
    <dbReference type="NCBI Taxonomy" id="33953"/>
    <lineage>
        <taxon>Bacteria</taxon>
        <taxon>Bacillati</taxon>
        <taxon>Bacillota</taxon>
        <taxon>Clostridia</taxon>
        <taxon>Eubacteriales</taxon>
        <taxon>Clostridiaceae</taxon>
        <taxon>Clostridium</taxon>
    </lineage>
</organism>
<keyword evidence="9" id="KW-0479">Metal-binding</keyword>
<evidence type="ECO:0000259" key="11">
    <source>
        <dbReference type="PROSITE" id="PS51278"/>
    </source>
</evidence>
<dbReference type="EMBL" id="JAFJZZ010000002">
    <property type="protein sequence ID" value="MBN7773047.1"/>
    <property type="molecule type" value="Genomic_DNA"/>
</dbReference>
<feature type="binding site" evidence="9">
    <location>
        <position position="344"/>
    </location>
    <ligand>
        <name>Mg(2+)</name>
        <dbReference type="ChEBI" id="CHEBI:18420"/>
    </ligand>
</feature>
<comment type="similarity">
    <text evidence="2 8">In the C-terminal section; belongs to the purine/pyrimidine phosphoribosyltransferase family.</text>
</comment>
<keyword evidence="7" id="KW-0315">Glutamine amidotransferase</keyword>
<evidence type="ECO:0000313" key="13">
    <source>
        <dbReference type="Proteomes" id="UP000664545"/>
    </source>
</evidence>
<comment type="catalytic activity">
    <reaction evidence="8">
        <text>5-phospho-beta-D-ribosylamine + L-glutamate + diphosphate = 5-phospho-alpha-D-ribose 1-diphosphate + L-glutamine + H2O</text>
        <dbReference type="Rhea" id="RHEA:14905"/>
        <dbReference type="ChEBI" id="CHEBI:15377"/>
        <dbReference type="ChEBI" id="CHEBI:29985"/>
        <dbReference type="ChEBI" id="CHEBI:33019"/>
        <dbReference type="ChEBI" id="CHEBI:58017"/>
        <dbReference type="ChEBI" id="CHEBI:58359"/>
        <dbReference type="ChEBI" id="CHEBI:58681"/>
        <dbReference type="EC" id="2.4.2.14"/>
    </reaction>
</comment>
<protein>
    <recommendedName>
        <fullName evidence="3 8">Amidophosphoribosyltransferase</fullName>
        <shortName evidence="8">ATase</shortName>
        <ecNumber evidence="3 8">2.4.2.14</ecNumber>
    </recommendedName>
    <alternativeName>
        <fullName evidence="8">Glutamine phosphoribosylpyrophosphate amidotransferase</fullName>
    </alternativeName>
</protein>
<evidence type="ECO:0000256" key="3">
    <source>
        <dbReference type="ARBA" id="ARBA00011941"/>
    </source>
</evidence>
<keyword evidence="5 8" id="KW-0808">Transferase</keyword>
<dbReference type="GO" id="GO:0009113">
    <property type="term" value="P:purine nucleobase biosynthetic process"/>
    <property type="evidence" value="ECO:0007669"/>
    <property type="project" value="InterPro"/>
</dbReference>
<gene>
    <name evidence="12" type="ORF">JYB65_06715</name>
</gene>
<feature type="binding site" evidence="9">
    <location>
        <position position="281"/>
    </location>
    <ligand>
        <name>Mg(2+)</name>
        <dbReference type="ChEBI" id="CHEBI:18420"/>
    </ligand>
</feature>
<dbReference type="SUPFAM" id="SSF56235">
    <property type="entry name" value="N-terminal nucleophile aminohydrolases (Ntn hydrolases)"/>
    <property type="match status" value="1"/>
</dbReference>
<dbReference type="InterPro" id="IPR017932">
    <property type="entry name" value="GATase_2_dom"/>
</dbReference>
<evidence type="ECO:0000256" key="8">
    <source>
        <dbReference type="PIRNR" id="PIRNR000485"/>
    </source>
</evidence>
<dbReference type="Gene3D" id="3.40.50.2020">
    <property type="match status" value="1"/>
</dbReference>
<evidence type="ECO:0000256" key="9">
    <source>
        <dbReference type="PIRSR" id="PIRSR000485-2"/>
    </source>
</evidence>
<dbReference type="CDD" id="cd06223">
    <property type="entry name" value="PRTases_typeI"/>
    <property type="match status" value="1"/>
</dbReference>
<evidence type="ECO:0000256" key="5">
    <source>
        <dbReference type="ARBA" id="ARBA00022679"/>
    </source>
</evidence>
<dbReference type="Pfam" id="PF13537">
    <property type="entry name" value="GATase_7"/>
    <property type="match status" value="1"/>
</dbReference>
<dbReference type="PANTHER" id="PTHR11907">
    <property type="entry name" value="AMIDOPHOSPHORIBOSYLTRANSFERASE"/>
    <property type="match status" value="1"/>
</dbReference>
<dbReference type="Gene3D" id="3.60.20.10">
    <property type="entry name" value="Glutamine Phosphoribosylpyrophosphate, subunit 1, domain 1"/>
    <property type="match status" value="1"/>
</dbReference>
<accession>A0A939D8J6</accession>
<proteinExistence type="inferred from homology"/>
<keyword evidence="9" id="KW-0460">Magnesium</keyword>
<dbReference type="AlphaFoldDB" id="A0A939D8J6"/>
<name>A0A939D8J6_CLOAM</name>
<sequence>MGGLFGAVSKNDIVMDLFFGTDYHSHLGTKTGGMCVFGENGFSRAIHSIENGAFRNKFEREIGEMKGSMGIGSISDGEPQPLTAYSQRGHYAVGTVGRINNKEQLVRELLNNGCNQFMAMSGGQINNTELVASLISTGRTIAEGIRTAQKKIDGSCTMLVLTPDGLYAARDKFGRTPLIIGQKEDGYCVASESFSFINIGYKKIREVGPGEIVLITPELIETVGEAQEEMRICTFLWTYFGYPTAVYEGENVEKARHRNGALLAEKDGDLDVDYVAGVPDSGVAHALGYANKSGIPYARPLIKYTPTWPRSFMPQNQKARNLIAKMKLVPVFEIIHDKKFVLVDDSIVRGTQLSETVTYLHENGAKEIHVRSACPPIMYGCKYLNFSRSVSEMDLIARRVICELENLSPEEVTGELVAEYASSKTQKHADMVERIREKLNFNSLRYQDLEDTLEAIGIDRCKLCTYCWNGKE</sequence>
<reference evidence="12" key="1">
    <citation type="submission" date="2021-02" db="EMBL/GenBank/DDBJ databases">
        <title>Abyssanaerobacter marinus gen.nov., sp., nov, anaerobic bacterium isolated from the Onnuri vent field of Indian Ocean and suggestion of Mogibacteriaceae fam. nov., and proposal of reclassification of ambiguous this family's genus member.</title>
        <authorList>
            <person name="Kim Y.J."/>
            <person name="Yang J.-A."/>
        </authorList>
    </citation>
    <scope>NUCLEOTIDE SEQUENCE</scope>
    <source>
        <strain evidence="12">DSM 2634</strain>
    </source>
</reference>
<comment type="caution">
    <text evidence="12">The sequence shown here is derived from an EMBL/GenBank/DDBJ whole genome shotgun (WGS) entry which is preliminary data.</text>
</comment>
<dbReference type="GO" id="GO:0046872">
    <property type="term" value="F:metal ion binding"/>
    <property type="evidence" value="ECO:0007669"/>
    <property type="project" value="UniProtKB-KW"/>
</dbReference>
<dbReference type="PROSITE" id="PS51278">
    <property type="entry name" value="GATASE_TYPE_2"/>
    <property type="match status" value="1"/>
</dbReference>